<dbReference type="SUPFAM" id="SSF53474">
    <property type="entry name" value="alpha/beta-Hydrolases"/>
    <property type="match status" value="1"/>
</dbReference>
<protein>
    <submittedName>
        <fullName evidence="3">Biotin biosynthesis protein</fullName>
    </submittedName>
</protein>
<dbReference type="InterPro" id="IPR029058">
    <property type="entry name" value="AB_hydrolase_fold"/>
</dbReference>
<reference evidence="3 4" key="1">
    <citation type="submission" date="2015-07" db="EMBL/GenBank/DDBJ databases">
        <title>Draft genome sequences of 17 French Clostridium botulinum group III.</title>
        <authorList>
            <person name="Woudstra C."/>
            <person name="Le Marechal C."/>
            <person name="Souillard R."/>
            <person name="Bayon-Auboyer M.-H."/>
            <person name="Dessouter D."/>
            <person name="Fach P."/>
        </authorList>
    </citation>
    <scope>NUCLEOTIDE SEQUENCE [LARGE SCALE GENOMIC DNA]</scope>
    <source>
        <strain evidence="3 4">12LNRI-CD</strain>
    </source>
</reference>
<dbReference type="Pfam" id="PF00561">
    <property type="entry name" value="Abhydrolase_1"/>
    <property type="match status" value="1"/>
</dbReference>
<name>A0A9Q1ZC71_CLOBO</name>
<proteinExistence type="predicted"/>
<sequence length="250" mass="29195">MKKPYLILLPGWGMPSIVWKKITPHLSKKFNLIYIDWNNIKSLDEFKNRVLDTINKLDIKSFSLLGWSLGSLVAQEILINTSYKIKHLILIGGTSCFISNEDDLYTLGWNKRIIKRMKFQLHKRPNDVLLNFYKNMFSKEELDNTYYLEFLKLFSKDLLSDSLDSLSLGLDYLMHLDLRLNLKYITIPTLLIHGQNDSICPVEASLYMKNYIPNYHIEIINNTGHVPFFTLPDYCYSVIKNFIEGVANND</sequence>
<accession>A0A9Q1ZC71</accession>
<dbReference type="AlphaFoldDB" id="A0A9Q1ZC71"/>
<evidence type="ECO:0000259" key="2">
    <source>
        <dbReference type="Pfam" id="PF00561"/>
    </source>
</evidence>
<comment type="caution">
    <text evidence="3">The sequence shown here is derived from an EMBL/GenBank/DDBJ whole genome shotgun (WGS) entry which is preliminary data.</text>
</comment>
<dbReference type="InterPro" id="IPR000073">
    <property type="entry name" value="AB_hydrolase_1"/>
</dbReference>
<feature type="domain" description="AB hydrolase-1" evidence="2">
    <location>
        <begin position="5"/>
        <end position="230"/>
    </location>
</feature>
<dbReference type="RefSeq" id="WP_013724808.1">
    <property type="nucleotide sequence ID" value="NZ_LGVP01000004.1"/>
</dbReference>
<dbReference type="InterPro" id="IPR050266">
    <property type="entry name" value="AB_hydrolase_sf"/>
</dbReference>
<evidence type="ECO:0000313" key="3">
    <source>
        <dbReference type="EMBL" id="KOA89655.1"/>
    </source>
</evidence>
<evidence type="ECO:0000313" key="4">
    <source>
        <dbReference type="Proteomes" id="UP000037540"/>
    </source>
</evidence>
<organism evidence="3 4">
    <name type="scientific">Clostridium botulinum</name>
    <dbReference type="NCBI Taxonomy" id="1491"/>
    <lineage>
        <taxon>Bacteria</taxon>
        <taxon>Bacillati</taxon>
        <taxon>Bacillota</taxon>
        <taxon>Clostridia</taxon>
        <taxon>Eubacteriales</taxon>
        <taxon>Clostridiaceae</taxon>
        <taxon>Clostridium</taxon>
    </lineage>
</organism>
<dbReference type="GO" id="GO:0016787">
    <property type="term" value="F:hydrolase activity"/>
    <property type="evidence" value="ECO:0007669"/>
    <property type="project" value="UniProtKB-KW"/>
</dbReference>
<keyword evidence="1" id="KW-0378">Hydrolase</keyword>
<dbReference type="EMBL" id="LGVR01000010">
    <property type="protein sequence ID" value="KOA89655.1"/>
    <property type="molecule type" value="Genomic_DNA"/>
</dbReference>
<dbReference type="Proteomes" id="UP000037540">
    <property type="component" value="Unassembled WGS sequence"/>
</dbReference>
<dbReference type="Gene3D" id="3.40.50.1820">
    <property type="entry name" value="alpha/beta hydrolase"/>
    <property type="match status" value="1"/>
</dbReference>
<evidence type="ECO:0000256" key="1">
    <source>
        <dbReference type="ARBA" id="ARBA00022801"/>
    </source>
</evidence>
<dbReference type="PANTHER" id="PTHR43798">
    <property type="entry name" value="MONOACYLGLYCEROL LIPASE"/>
    <property type="match status" value="1"/>
</dbReference>
<gene>
    <name evidence="3" type="ORF">ADU74_03340</name>
</gene>
<dbReference type="GO" id="GO:0016020">
    <property type="term" value="C:membrane"/>
    <property type="evidence" value="ECO:0007669"/>
    <property type="project" value="TreeGrafter"/>
</dbReference>
<dbReference type="PANTHER" id="PTHR43798:SF31">
    <property type="entry name" value="AB HYDROLASE SUPERFAMILY PROTEIN YCLE"/>
    <property type="match status" value="1"/>
</dbReference>